<feature type="transmembrane region" description="Helical" evidence="1">
    <location>
        <begin position="246"/>
        <end position="268"/>
    </location>
</feature>
<proteinExistence type="predicted"/>
<dbReference type="InterPro" id="IPR001173">
    <property type="entry name" value="Glyco_trans_2-like"/>
</dbReference>
<dbReference type="Gene3D" id="3.90.550.10">
    <property type="entry name" value="Spore Coat Polysaccharide Biosynthesis Protein SpsA, Chain A"/>
    <property type="match status" value="1"/>
</dbReference>
<dbReference type="RefSeq" id="WP_078136942.1">
    <property type="nucleotide sequence ID" value="NZ_LS483449.1"/>
</dbReference>
<dbReference type="AlphaFoldDB" id="Q4K2S3"/>
<name>Q4K2S3_STREE</name>
<sequence>MKEYFVLRRVSVPNLYAVVVLYNSLLSEAKILKTLNTLNCKELNLIVVDNSDRKEIQLKNKNFSTENNITLVNMNGNKGLSKAYNKVLELLKGRIGYVVWLDDDTEISIEYLTKLLYASRGNYDIILPIIQDTHGKIVSPNSRGLLSNKPIKSYKDGKKLEKFNAINSCTAVNLDIYEEYRYDERLFLDEIDHSFFYDHRNKNLKIELINTIVIQNFSQRADNLNFDTAWSRLKIRIRDLIVAYKIRGGIFMGLVAVLKSILLGLQLYLKIKDLRIVIYSFTSAVCIFLERLENEDFIFYE</sequence>
<keyword evidence="1" id="KW-0812">Transmembrane</keyword>
<dbReference type="CAZy" id="GT2">
    <property type="family name" value="Glycosyltransferase Family 2"/>
</dbReference>
<keyword evidence="3" id="KW-0808">Transferase</keyword>
<keyword evidence="1" id="KW-1133">Transmembrane helix</keyword>
<dbReference type="EMBL" id="CR931642">
    <property type="protein sequence ID" value="CAI32906.1"/>
    <property type="molecule type" value="Genomic_DNA"/>
</dbReference>
<accession>Q4K2S3</accession>
<evidence type="ECO:0000313" key="3">
    <source>
        <dbReference type="EMBL" id="CAI32906.1"/>
    </source>
</evidence>
<protein>
    <submittedName>
        <fullName evidence="3">Putative glycosyl transferase</fullName>
    </submittedName>
</protein>
<feature type="domain" description="Glycosyltransferase 2-like" evidence="2">
    <location>
        <begin position="17"/>
        <end position="180"/>
    </location>
</feature>
<gene>
    <name evidence="3" type="primary">wcwI</name>
    <name evidence="3" type="ORF">SPC07C_0009</name>
</gene>
<evidence type="ECO:0000256" key="1">
    <source>
        <dbReference type="SAM" id="Phobius"/>
    </source>
</evidence>
<keyword evidence="1" id="KW-0472">Membrane</keyword>
<reference evidence="3" key="1">
    <citation type="journal article" date="2006" name="PLoS Genet.">
        <title>Genetic analysis of the capsular biosynthetic locus from all 90 pneumococcal serotypes.</title>
        <authorList>
            <person name="Bentley S.D."/>
            <person name="Aanensen D.M."/>
            <person name="Mavroidi A."/>
            <person name="Saunders D."/>
            <person name="Rabbinowitsch E."/>
            <person name="Collins M."/>
            <person name="Donohoe K."/>
            <person name="Harris D."/>
            <person name="Murphy L."/>
            <person name="Quail M.A."/>
            <person name="Samuel G."/>
            <person name="Skovsted I.C."/>
            <person name="Kaltoft M.S."/>
            <person name="Barrell B."/>
            <person name="Reeves P.R."/>
            <person name="Parkhill J."/>
            <person name="Spratt B.G."/>
        </authorList>
    </citation>
    <scope>NUCLEOTIDE SEQUENCE</scope>
    <source>
        <strain evidence="3">Sutcliff</strain>
    </source>
</reference>
<organism evidence="3">
    <name type="scientific">Streptococcus pneumoniae</name>
    <dbReference type="NCBI Taxonomy" id="1313"/>
    <lineage>
        <taxon>Bacteria</taxon>
        <taxon>Bacillati</taxon>
        <taxon>Bacillota</taxon>
        <taxon>Bacilli</taxon>
        <taxon>Lactobacillales</taxon>
        <taxon>Streptococcaceae</taxon>
        <taxon>Streptococcus</taxon>
    </lineage>
</organism>
<dbReference type="SUPFAM" id="SSF53448">
    <property type="entry name" value="Nucleotide-diphospho-sugar transferases"/>
    <property type="match status" value="1"/>
</dbReference>
<dbReference type="InterPro" id="IPR029044">
    <property type="entry name" value="Nucleotide-diphossugar_trans"/>
</dbReference>
<dbReference type="GO" id="GO:0016740">
    <property type="term" value="F:transferase activity"/>
    <property type="evidence" value="ECO:0007669"/>
    <property type="project" value="UniProtKB-KW"/>
</dbReference>
<dbReference type="Pfam" id="PF00535">
    <property type="entry name" value="Glycos_transf_2"/>
    <property type="match status" value="1"/>
</dbReference>
<evidence type="ECO:0000259" key="2">
    <source>
        <dbReference type="Pfam" id="PF00535"/>
    </source>
</evidence>